<gene>
    <name evidence="3" type="ORF">SAMN06265361_105196</name>
</gene>
<dbReference type="PANTHER" id="PTHR43000">
    <property type="entry name" value="DTDP-D-GLUCOSE 4,6-DEHYDRATASE-RELATED"/>
    <property type="match status" value="1"/>
</dbReference>
<keyword evidence="4" id="KW-1185">Reference proteome</keyword>
<reference evidence="3" key="1">
    <citation type="submission" date="2017-05" db="EMBL/GenBank/DDBJ databases">
        <authorList>
            <person name="Varghese N."/>
            <person name="Submissions S."/>
        </authorList>
    </citation>
    <scope>NUCLEOTIDE SEQUENCE</scope>
    <source>
        <strain evidence="3">DSM 45262</strain>
    </source>
</reference>
<evidence type="ECO:0000259" key="2">
    <source>
        <dbReference type="Pfam" id="PF01370"/>
    </source>
</evidence>
<comment type="caution">
    <text evidence="3">The sequence shown here is derived from an EMBL/GenBank/DDBJ whole genome shotgun (WGS) entry which is preliminary data.</text>
</comment>
<feature type="domain" description="NAD-dependent epimerase/dehydratase" evidence="2">
    <location>
        <begin position="3"/>
        <end position="234"/>
    </location>
</feature>
<name>A0AA45WQW3_9BACL</name>
<dbReference type="AlphaFoldDB" id="A0AA45WQW3"/>
<dbReference type="Proteomes" id="UP001157946">
    <property type="component" value="Unassembled WGS sequence"/>
</dbReference>
<comment type="similarity">
    <text evidence="1">Belongs to the NAD(P)-dependent epimerase/dehydratase family.</text>
</comment>
<evidence type="ECO:0000313" key="4">
    <source>
        <dbReference type="Proteomes" id="UP001157946"/>
    </source>
</evidence>
<organism evidence="3 4">
    <name type="scientific">Laceyella tengchongensis</name>
    <dbReference type="NCBI Taxonomy" id="574699"/>
    <lineage>
        <taxon>Bacteria</taxon>
        <taxon>Bacillati</taxon>
        <taxon>Bacillota</taxon>
        <taxon>Bacilli</taxon>
        <taxon>Bacillales</taxon>
        <taxon>Thermoactinomycetaceae</taxon>
        <taxon>Laceyella</taxon>
    </lineage>
</organism>
<evidence type="ECO:0000313" key="3">
    <source>
        <dbReference type="EMBL" id="SMP26750.1"/>
    </source>
</evidence>
<dbReference type="InterPro" id="IPR036291">
    <property type="entry name" value="NAD(P)-bd_dom_sf"/>
</dbReference>
<evidence type="ECO:0000256" key="1">
    <source>
        <dbReference type="ARBA" id="ARBA00007637"/>
    </source>
</evidence>
<sequence length="312" mass="34485">MKVLVTGGAGFIGSHIVDQLIARGDQVVIVDNLSSGKESQVNPDAVFYNVDITSPDLHAVMEQERPEVVIHQAAQIHVNTSVDNPSLDANINILGSINLLEGCRKAGVKKVVYASSAAVYGTPAYLPVDERHPIGPLSGYGVSKYTVEHYLSVYHHLYGLNYTVLRYANVYGLRQDPRGEGGVISIFIDKVLGREPLTIFGDGEQTRDYIYVEDIARANLSAIERGDGEVLNVGTGVSTSLNEVVRLFDEIAGVKHEVNYGPDRAGDIKHSYFNNEKVRRVLDWEPRVSLREGLAKTYAYYQAEYRKMGKEQ</sequence>
<dbReference type="InterPro" id="IPR001509">
    <property type="entry name" value="Epimerase_deHydtase"/>
</dbReference>
<proteinExistence type="inferred from homology"/>
<accession>A0AA45WQW3</accession>
<dbReference type="SUPFAM" id="SSF51735">
    <property type="entry name" value="NAD(P)-binding Rossmann-fold domains"/>
    <property type="match status" value="1"/>
</dbReference>
<dbReference type="RefSeq" id="WP_102993616.1">
    <property type="nucleotide sequence ID" value="NZ_FXTU01000005.1"/>
</dbReference>
<protein>
    <submittedName>
        <fullName evidence="3">UDP-glucose 4-epimerase</fullName>
    </submittedName>
</protein>
<dbReference type="Pfam" id="PF01370">
    <property type="entry name" value="Epimerase"/>
    <property type="match status" value="1"/>
</dbReference>
<dbReference type="Gene3D" id="3.40.50.720">
    <property type="entry name" value="NAD(P)-binding Rossmann-like Domain"/>
    <property type="match status" value="1"/>
</dbReference>
<dbReference type="EMBL" id="FXTU01000005">
    <property type="protein sequence ID" value="SMP26750.1"/>
    <property type="molecule type" value="Genomic_DNA"/>
</dbReference>